<evidence type="ECO:0000313" key="4">
    <source>
        <dbReference type="Proteomes" id="UP000688137"/>
    </source>
</evidence>
<reference evidence="3" key="1">
    <citation type="submission" date="2021-01" db="EMBL/GenBank/DDBJ databases">
        <authorList>
            <consortium name="Genoscope - CEA"/>
            <person name="William W."/>
        </authorList>
    </citation>
    <scope>NUCLEOTIDE SEQUENCE</scope>
</reference>
<dbReference type="AlphaFoldDB" id="A0A8S1LQY5"/>
<dbReference type="Proteomes" id="UP000688137">
    <property type="component" value="Unassembled WGS sequence"/>
</dbReference>
<feature type="signal peptide" evidence="2">
    <location>
        <begin position="1"/>
        <end position="18"/>
    </location>
</feature>
<proteinExistence type="predicted"/>
<feature type="transmembrane region" description="Helical" evidence="1">
    <location>
        <begin position="473"/>
        <end position="496"/>
    </location>
</feature>
<name>A0A8S1LQY5_PARPR</name>
<evidence type="ECO:0000256" key="1">
    <source>
        <dbReference type="SAM" id="Phobius"/>
    </source>
</evidence>
<dbReference type="EMBL" id="CAJJDM010000043">
    <property type="protein sequence ID" value="CAD8069309.1"/>
    <property type="molecule type" value="Genomic_DNA"/>
</dbReference>
<evidence type="ECO:0000256" key="2">
    <source>
        <dbReference type="SAM" id="SignalP"/>
    </source>
</evidence>
<gene>
    <name evidence="3" type="ORF">PPRIM_AZ9-3.1.T0430302</name>
</gene>
<feature type="chain" id="PRO_5035826327" evidence="2">
    <location>
        <begin position="19"/>
        <end position="524"/>
    </location>
</feature>
<feature type="transmembrane region" description="Helical" evidence="1">
    <location>
        <begin position="342"/>
        <end position="360"/>
    </location>
</feature>
<dbReference type="OMA" id="WIVFTAR"/>
<feature type="transmembrane region" description="Helical" evidence="1">
    <location>
        <begin position="442"/>
        <end position="461"/>
    </location>
</feature>
<keyword evidence="4" id="KW-1185">Reference proteome</keyword>
<comment type="caution">
    <text evidence="3">The sequence shown here is derived from an EMBL/GenBank/DDBJ whole genome shotgun (WGS) entry which is preliminary data.</text>
</comment>
<sequence length="524" mass="61953">MIRVQLLLILVGIILGQAKEYKLPLKLNMTDVGCDYIEHFEFTLADQTAQVIGQFNQTGGFYQLSGFKDYQSVVQNKLHACDIHYTTWQYTIKQMRLYRKAQNLIIVEQDKELQNTQSQELELQLIFEQTQYDLQSNQELADRKTAIVSVFFTTGYSEIQSHLPDGIDMLLPFTQINRKKPTQQFNVDVNPDRQLDAIQRYFFQYMTFIGKEGEKAQNMYFNRKKFYVPKSFVETFFGPLEEYQNIPNSNPTVVSQDEMEEEMVKICYGTLEETVLRQNYAVWLWIVGLLVWWIVMVCTENDTESVFLEEYKDNRLTMIPLYSMYKLNNDIFFSKLSRQSHYLLYFAWEILIISILYGQFHIDRTYEVGDAIILWYGIIAIILAWPVGYFFGWIVFTAREQHKAKIQLEIDYKQITTKSTPEAEKIHAAILDEENRMYTTWYVYYGFLFLALWACVLISIWMMKFVDADTSGYWVATIFVMIFMDQIVLDSIAPFLPLIGAVQKYRGYWYDAELASLWKHREEL</sequence>
<accession>A0A8S1LQY5</accession>
<organism evidence="3 4">
    <name type="scientific">Paramecium primaurelia</name>
    <dbReference type="NCBI Taxonomy" id="5886"/>
    <lineage>
        <taxon>Eukaryota</taxon>
        <taxon>Sar</taxon>
        <taxon>Alveolata</taxon>
        <taxon>Ciliophora</taxon>
        <taxon>Intramacronucleata</taxon>
        <taxon>Oligohymenophorea</taxon>
        <taxon>Peniculida</taxon>
        <taxon>Parameciidae</taxon>
        <taxon>Paramecium</taxon>
    </lineage>
</organism>
<keyword evidence="1" id="KW-0472">Membrane</keyword>
<protein>
    <submittedName>
        <fullName evidence="3">Uncharacterized protein</fullName>
    </submittedName>
</protein>
<keyword evidence="2" id="KW-0732">Signal</keyword>
<keyword evidence="1" id="KW-1133">Transmembrane helix</keyword>
<evidence type="ECO:0000313" key="3">
    <source>
        <dbReference type="EMBL" id="CAD8069309.1"/>
    </source>
</evidence>
<feature type="transmembrane region" description="Helical" evidence="1">
    <location>
        <begin position="280"/>
        <end position="298"/>
    </location>
</feature>
<feature type="transmembrane region" description="Helical" evidence="1">
    <location>
        <begin position="372"/>
        <end position="396"/>
    </location>
</feature>
<keyword evidence="1" id="KW-0812">Transmembrane</keyword>